<evidence type="ECO:0000313" key="1">
    <source>
        <dbReference type="EMBL" id="AUE18586.1"/>
    </source>
</evidence>
<sequence length="45" mass="4711">MEQAGDRALTFGDITGLPLVGTMVFDGACIGAVSQRASKETEDDH</sequence>
<organism evidence="1 2">
    <name type="scientific">Bifidobacterium breve</name>
    <dbReference type="NCBI Taxonomy" id="1685"/>
    <lineage>
        <taxon>Bacteria</taxon>
        <taxon>Bacillati</taxon>
        <taxon>Actinomycetota</taxon>
        <taxon>Actinomycetes</taxon>
        <taxon>Bifidobacteriales</taxon>
        <taxon>Bifidobacteriaceae</taxon>
        <taxon>Bifidobacterium</taxon>
    </lineage>
</organism>
<name>A0AAN1IEG3_BIFBR</name>
<evidence type="ECO:0000313" key="2">
    <source>
        <dbReference type="Proteomes" id="UP000232496"/>
    </source>
</evidence>
<accession>A0AAN1IEG3</accession>
<proteinExistence type="predicted"/>
<protein>
    <submittedName>
        <fullName evidence="1">Uncharacterized protein</fullName>
    </submittedName>
</protein>
<dbReference type="Proteomes" id="UP000232496">
    <property type="component" value="Chromosome"/>
</dbReference>
<dbReference type="AlphaFoldDB" id="A0AAN1IEG3"/>
<dbReference type="RefSeq" id="WP_155464254.1">
    <property type="nucleotide sequence ID" value="NZ_BCXN01000048.1"/>
</dbReference>
<reference evidence="1 2" key="1">
    <citation type="submission" date="2017-09" db="EMBL/GenBank/DDBJ databases">
        <title>Comparative genomics and methylome analysis of the gut commensal Bifidobacterium breve.</title>
        <authorList>
            <person name="Bottacini F."/>
            <person name="Morrissey R."/>
            <person name="Roberts R.J."/>
            <person name="James K."/>
            <person name="van Breen J."/>
            <person name="Egan M."/>
            <person name="Lambert J."/>
            <person name="van Limpt K."/>
            <person name="Stanton C."/>
            <person name="Knol J."/>
            <person name="O' Connell Motherway M."/>
            <person name="van Sinderen D."/>
        </authorList>
    </citation>
    <scope>NUCLEOTIDE SEQUENCE [LARGE SCALE GENOMIC DNA]</scope>
    <source>
        <strain evidence="1 2">DRBB29</strain>
    </source>
</reference>
<gene>
    <name evidence="1" type="ORF">DRBB29_1032</name>
</gene>
<dbReference type="EMBL" id="CP023198">
    <property type="protein sequence ID" value="AUE18586.1"/>
    <property type="molecule type" value="Genomic_DNA"/>
</dbReference>